<gene>
    <name evidence="1" type="ORF">Poly59_17810</name>
</gene>
<evidence type="ECO:0000313" key="1">
    <source>
        <dbReference type="EMBL" id="TWU55482.1"/>
    </source>
</evidence>
<evidence type="ECO:0000313" key="2">
    <source>
        <dbReference type="Proteomes" id="UP000317977"/>
    </source>
</evidence>
<protein>
    <recommendedName>
        <fullName evidence="3">DUF268 domain-containing protein</fullName>
    </recommendedName>
</protein>
<reference evidence="1 2" key="1">
    <citation type="submission" date="2019-02" db="EMBL/GenBank/DDBJ databases">
        <title>Deep-cultivation of Planctomycetes and their phenomic and genomic characterization uncovers novel biology.</title>
        <authorList>
            <person name="Wiegand S."/>
            <person name="Jogler M."/>
            <person name="Boedeker C."/>
            <person name="Pinto D."/>
            <person name="Vollmers J."/>
            <person name="Rivas-Marin E."/>
            <person name="Kohn T."/>
            <person name="Peeters S.H."/>
            <person name="Heuer A."/>
            <person name="Rast P."/>
            <person name="Oberbeckmann S."/>
            <person name="Bunk B."/>
            <person name="Jeske O."/>
            <person name="Meyerdierks A."/>
            <person name="Storesund J.E."/>
            <person name="Kallscheuer N."/>
            <person name="Luecker S."/>
            <person name="Lage O.M."/>
            <person name="Pohl T."/>
            <person name="Merkel B.J."/>
            <person name="Hornburger P."/>
            <person name="Mueller R.-W."/>
            <person name="Bruemmer F."/>
            <person name="Labrenz M."/>
            <person name="Spormann A.M."/>
            <person name="Op Den Camp H."/>
            <person name="Overmann J."/>
            <person name="Amann R."/>
            <person name="Jetten M.S.M."/>
            <person name="Mascher T."/>
            <person name="Medema M.H."/>
            <person name="Devos D.P."/>
            <person name="Kaster A.-K."/>
            <person name="Ovreas L."/>
            <person name="Rohde M."/>
            <person name="Galperin M.Y."/>
            <person name="Jogler C."/>
        </authorList>
    </citation>
    <scope>NUCLEOTIDE SEQUENCE [LARGE SCALE GENOMIC DNA]</scope>
    <source>
        <strain evidence="1 2">Poly59</strain>
    </source>
</reference>
<keyword evidence="2" id="KW-1185">Reference proteome</keyword>
<dbReference type="EMBL" id="SJPX01000002">
    <property type="protein sequence ID" value="TWU55482.1"/>
    <property type="molecule type" value="Genomic_DNA"/>
</dbReference>
<dbReference type="Gene3D" id="3.40.50.150">
    <property type="entry name" value="Vaccinia Virus protein VP39"/>
    <property type="match status" value="1"/>
</dbReference>
<dbReference type="Pfam" id="PF03269">
    <property type="entry name" value="DUF268"/>
    <property type="match status" value="1"/>
</dbReference>
<accession>A0A5C6F2Q4</accession>
<dbReference type="SUPFAM" id="SSF53335">
    <property type="entry name" value="S-adenosyl-L-methionine-dependent methyltransferases"/>
    <property type="match status" value="1"/>
</dbReference>
<dbReference type="OrthoDB" id="9792586at2"/>
<sequence>MGGSEDIVHFPIITDWTDQTQIDPVYYHQDAWAFERILATKPSQHVDIGSHHKLVALLSKVVPTVMVDIRPLSVSLDSLKFVEGSIVELPFANQSQESVSSICVVEHIGLGRYGDPIDPAGSIKAANELVRVLAPGGRLFISVPVGKRDFLYFNAHRVFSEATVLRLFSELEMVQSRYIYGNDFVEGHRDEVGTGCYEFKRPDTSNRSSDIG</sequence>
<organism evidence="1 2">
    <name type="scientific">Rubripirellula reticaptiva</name>
    <dbReference type="NCBI Taxonomy" id="2528013"/>
    <lineage>
        <taxon>Bacteria</taxon>
        <taxon>Pseudomonadati</taxon>
        <taxon>Planctomycetota</taxon>
        <taxon>Planctomycetia</taxon>
        <taxon>Pirellulales</taxon>
        <taxon>Pirellulaceae</taxon>
        <taxon>Rubripirellula</taxon>
    </lineage>
</organism>
<evidence type="ECO:0008006" key="3">
    <source>
        <dbReference type="Google" id="ProtNLM"/>
    </source>
</evidence>
<comment type="caution">
    <text evidence="1">The sequence shown here is derived from an EMBL/GenBank/DDBJ whole genome shotgun (WGS) entry which is preliminary data.</text>
</comment>
<name>A0A5C6F2Q4_9BACT</name>
<dbReference type="InterPro" id="IPR029063">
    <property type="entry name" value="SAM-dependent_MTases_sf"/>
</dbReference>
<dbReference type="InterPro" id="IPR004951">
    <property type="entry name" value="DUF268_CAE_spp"/>
</dbReference>
<dbReference type="RefSeq" id="WP_146533664.1">
    <property type="nucleotide sequence ID" value="NZ_SJPX01000002.1"/>
</dbReference>
<proteinExistence type="predicted"/>
<dbReference type="Proteomes" id="UP000317977">
    <property type="component" value="Unassembled WGS sequence"/>
</dbReference>
<dbReference type="AlphaFoldDB" id="A0A5C6F2Q4"/>